<dbReference type="Proteomes" id="UP000095286">
    <property type="component" value="Unplaced"/>
</dbReference>
<sequence>MASIIKNQIIKHLSKFAKNVKPSDITLEILKGKSELKNLELNEDVLSDLLELPPWFYIKKAFVNRVAVKIPWTSLKTNPIHIVCDEITVEIGLKSNANMPSGFQMPPTSNSYGFIDKVIEGLSVSVNNVEIEFNLEAFRGSISLSRLCLESRSPFWKPVSDLRQTRVSDHTINQTIIYKYISWQLLRIEASNDNSDSSTQKRPNAPLRLLTTDGNCRIAIKKNTLDGSVIAGKIQLILNAILWVGTLSQIRSVVSFSKHIIELAKKSGDSSSSSKPSNMSPSSSKQQMSNGVSQSEVFKKFNFLETSFHLYIEKFDLHLCDDNSRSSEFPATWDIQNGAMQVTLLRISTDLYMNHSVRKGRSGWVLYSSENPCTDWNNRIIAGSFDSFSRTLSENDFLTLTKVWQTLQSMNLILRIDDMVIECVSDINTKKDCIEHMFVSNVAARSTLPVNMGIIHFEFATYEYLSSSGLPKPPNTIYIALGPFEAKIDPRTIRWIAYVANQMKDIIPMETINEMSSSQSDDHETIVRIEMTMPKVILNSWYPFDVDERYPSNFNINMSTVTITNCKSVMEPFLFSSFNSLDLKNIEKIDTAQANELKQLLKSIKENKIESLLSTKNWNFCLDPIWIDSDFGRNTPNLNILKDIPIMGMIIPSDKGISVLVEPQAVTQLTFNHYQFVFLTTLLAKITNLIDTLDEDEEFFCKVIKDTPAPSLFSLFININETLLRLLLPSTPIINPYEIEKIPNDALETPVQNTTMSLPEALPDISLCNGLTTNILNTCNSSPIGTPLKHSNAQSSNFLEFGVIGETNFDGMSIIGDTFSIATEMSDDETFANQLEGSEEDIFGNSHIAVAEEAILEEVNYKSVQAYDQYIDQKSNILNGYISNLQTIVLGNGSKSLVQGYINDISLRESFDQHNLEAHCISSMNNTIQLFKDVIYDCNLQPKINFTVDAVKKVCPRLNVDVCDLKLDLTDPIISQLGPFFDDDLIDEDPIKIVVNVKNTILGIDDPKKKSKLKIKVNDVIIEK</sequence>
<accession>A0AC35U4I7</accession>
<name>A0AC35U4I7_9BILA</name>
<evidence type="ECO:0000313" key="1">
    <source>
        <dbReference type="Proteomes" id="UP000095286"/>
    </source>
</evidence>
<proteinExistence type="predicted"/>
<reference evidence="2" key="1">
    <citation type="submission" date="2016-11" db="UniProtKB">
        <authorList>
            <consortium name="WormBaseParasite"/>
        </authorList>
    </citation>
    <scope>IDENTIFICATION</scope>
    <source>
        <strain evidence="2">KR3021</strain>
    </source>
</reference>
<dbReference type="WBParaSite" id="RSKR_0000798200.1">
    <property type="protein sequence ID" value="RSKR_0000798200.1"/>
    <property type="gene ID" value="RSKR_0000798200"/>
</dbReference>
<protein>
    <submittedName>
        <fullName evidence="2">Chorein_N domain-containing protein</fullName>
    </submittedName>
</protein>
<evidence type="ECO:0000313" key="2">
    <source>
        <dbReference type="WBParaSite" id="RSKR_0000798200.1"/>
    </source>
</evidence>
<organism evidence="1 2">
    <name type="scientific">Rhabditophanes sp. KR3021</name>
    <dbReference type="NCBI Taxonomy" id="114890"/>
    <lineage>
        <taxon>Eukaryota</taxon>
        <taxon>Metazoa</taxon>
        <taxon>Ecdysozoa</taxon>
        <taxon>Nematoda</taxon>
        <taxon>Chromadorea</taxon>
        <taxon>Rhabditida</taxon>
        <taxon>Tylenchina</taxon>
        <taxon>Panagrolaimomorpha</taxon>
        <taxon>Strongyloidoidea</taxon>
        <taxon>Alloionematidae</taxon>
        <taxon>Rhabditophanes</taxon>
    </lineage>
</organism>